<feature type="binding site" evidence="9">
    <location>
        <position position="249"/>
    </location>
    <ligand>
        <name>Ca(2+)</name>
        <dbReference type="ChEBI" id="CHEBI:29108"/>
        <label>2</label>
    </ligand>
</feature>
<dbReference type="PROSITE" id="PS50873">
    <property type="entry name" value="PEROXIDASE_4"/>
    <property type="match status" value="1"/>
</dbReference>
<comment type="similarity">
    <text evidence="1 12">Belongs to the peroxidase family. Ligninase subfamily.</text>
</comment>
<dbReference type="GO" id="GO:0004601">
    <property type="term" value="F:peroxidase activity"/>
    <property type="evidence" value="ECO:0007669"/>
    <property type="project" value="UniProtKB-KW"/>
</dbReference>
<feature type="site" description="Transition state stabilizer" evidence="10">
    <location>
        <position position="99"/>
    </location>
</feature>
<dbReference type="PROSITE" id="PS00436">
    <property type="entry name" value="PEROXIDASE_2"/>
    <property type="match status" value="1"/>
</dbReference>
<feature type="region of interest" description="Disordered" evidence="13">
    <location>
        <begin position="33"/>
        <end position="68"/>
    </location>
</feature>
<keyword evidence="7" id="KW-0325">Glycoprotein</keyword>
<reference evidence="15" key="1">
    <citation type="journal article" date="2020" name="Stud. Mycol.">
        <title>101 Dothideomycetes genomes: a test case for predicting lifestyles and emergence of pathogens.</title>
        <authorList>
            <person name="Haridas S."/>
            <person name="Albert R."/>
            <person name="Binder M."/>
            <person name="Bloem J."/>
            <person name="Labutti K."/>
            <person name="Salamov A."/>
            <person name="Andreopoulos B."/>
            <person name="Baker S."/>
            <person name="Barry K."/>
            <person name="Bills G."/>
            <person name="Bluhm B."/>
            <person name="Cannon C."/>
            <person name="Castanera R."/>
            <person name="Culley D."/>
            <person name="Daum C."/>
            <person name="Ezra D."/>
            <person name="Gonzalez J."/>
            <person name="Henrissat B."/>
            <person name="Kuo A."/>
            <person name="Liang C."/>
            <person name="Lipzen A."/>
            <person name="Lutzoni F."/>
            <person name="Magnuson J."/>
            <person name="Mondo S."/>
            <person name="Nolan M."/>
            <person name="Ohm R."/>
            <person name="Pangilinan J."/>
            <person name="Park H.-J."/>
            <person name="Ramirez L."/>
            <person name="Alfaro M."/>
            <person name="Sun H."/>
            <person name="Tritt A."/>
            <person name="Yoshinaga Y."/>
            <person name="Zwiers L.-H."/>
            <person name="Turgeon B."/>
            <person name="Goodwin S."/>
            <person name="Spatafora J."/>
            <person name="Crous P."/>
            <person name="Grigoriev I."/>
        </authorList>
    </citation>
    <scope>NUCLEOTIDE SEQUENCE</scope>
    <source>
        <strain evidence="15">CBS 113979</strain>
    </source>
</reference>
<keyword evidence="9 12" id="KW-0106">Calcium</keyword>
<evidence type="ECO:0000256" key="5">
    <source>
        <dbReference type="ARBA" id="ARBA00023002"/>
    </source>
</evidence>
<dbReference type="OrthoDB" id="2113341at2759"/>
<dbReference type="Pfam" id="PF00141">
    <property type="entry name" value="peroxidase"/>
    <property type="match status" value="1"/>
</dbReference>
<evidence type="ECO:0000256" key="13">
    <source>
        <dbReference type="SAM" id="MobiDB-lite"/>
    </source>
</evidence>
<evidence type="ECO:0000256" key="6">
    <source>
        <dbReference type="ARBA" id="ARBA00023004"/>
    </source>
</evidence>
<feature type="binding site" evidence="9">
    <location>
        <position position="242"/>
    </location>
    <ligand>
        <name>Ca(2+)</name>
        <dbReference type="ChEBI" id="CHEBI:29108"/>
        <label>2</label>
    </ligand>
</feature>
<feature type="active site" description="Proton acceptor" evidence="8">
    <location>
        <position position="103"/>
    </location>
</feature>
<dbReference type="Gene3D" id="1.10.520.10">
    <property type="match status" value="1"/>
</dbReference>
<feature type="region of interest" description="Disordered" evidence="13">
    <location>
        <begin position="318"/>
        <end position="339"/>
    </location>
</feature>
<dbReference type="EMBL" id="ML977173">
    <property type="protein sequence ID" value="KAF1983731.1"/>
    <property type="molecule type" value="Genomic_DNA"/>
</dbReference>
<dbReference type="PANTHER" id="PTHR31356">
    <property type="entry name" value="THYLAKOID LUMENAL 29 KDA PROTEIN, CHLOROPLASTIC-RELATED"/>
    <property type="match status" value="1"/>
</dbReference>
<protein>
    <recommendedName>
        <fullName evidence="12">Peroxidase</fullName>
        <ecNumber evidence="12">1.11.1.-</ecNumber>
    </recommendedName>
</protein>
<dbReference type="PRINTS" id="PR00458">
    <property type="entry name" value="PEROXIDASE"/>
</dbReference>
<keyword evidence="6 9" id="KW-0408">Iron</keyword>
<evidence type="ECO:0000256" key="8">
    <source>
        <dbReference type="PIRSR" id="PIRSR601621-1"/>
    </source>
</evidence>
<evidence type="ECO:0000256" key="7">
    <source>
        <dbReference type="ARBA" id="ARBA00023180"/>
    </source>
</evidence>
<feature type="signal peptide" evidence="12">
    <location>
        <begin position="1"/>
        <end position="17"/>
    </location>
</feature>
<evidence type="ECO:0000256" key="2">
    <source>
        <dbReference type="ARBA" id="ARBA00022559"/>
    </source>
</evidence>
<evidence type="ECO:0000256" key="9">
    <source>
        <dbReference type="PIRSR" id="PIRSR601621-2"/>
    </source>
</evidence>
<dbReference type="GO" id="GO:0042744">
    <property type="term" value="P:hydrogen peroxide catabolic process"/>
    <property type="evidence" value="ECO:0007669"/>
    <property type="project" value="TreeGrafter"/>
</dbReference>
<keyword evidence="12" id="KW-0732">Signal</keyword>
<dbReference type="GO" id="GO:0046872">
    <property type="term" value="F:metal ion binding"/>
    <property type="evidence" value="ECO:0007669"/>
    <property type="project" value="UniProtKB-UniRule"/>
</dbReference>
<dbReference type="Proteomes" id="UP000800041">
    <property type="component" value="Unassembled WGS sequence"/>
</dbReference>
<keyword evidence="3 9" id="KW-0349">Heme</keyword>
<dbReference type="PANTHER" id="PTHR31356:SF66">
    <property type="entry name" value="CATALASE-PEROXIDASE"/>
    <property type="match status" value="1"/>
</dbReference>
<dbReference type="InterPro" id="IPR001621">
    <property type="entry name" value="Ligninase"/>
</dbReference>
<keyword evidence="11" id="KW-1015">Disulfide bond</keyword>
<organism evidence="15 16">
    <name type="scientific">Aulographum hederae CBS 113979</name>
    <dbReference type="NCBI Taxonomy" id="1176131"/>
    <lineage>
        <taxon>Eukaryota</taxon>
        <taxon>Fungi</taxon>
        <taxon>Dikarya</taxon>
        <taxon>Ascomycota</taxon>
        <taxon>Pezizomycotina</taxon>
        <taxon>Dothideomycetes</taxon>
        <taxon>Pleosporomycetidae</taxon>
        <taxon>Aulographales</taxon>
        <taxon>Aulographaceae</taxon>
    </lineage>
</organism>
<dbReference type="InterPro" id="IPR002016">
    <property type="entry name" value="Haem_peroxidase"/>
</dbReference>
<feature type="binding site" evidence="9">
    <location>
        <position position="119"/>
    </location>
    <ligand>
        <name>Ca(2+)</name>
        <dbReference type="ChEBI" id="CHEBI:29108"/>
        <label>1</label>
    </ligand>
</feature>
<dbReference type="SUPFAM" id="SSF48113">
    <property type="entry name" value="Heme-dependent peroxidases"/>
    <property type="match status" value="1"/>
</dbReference>
<evidence type="ECO:0000259" key="14">
    <source>
        <dbReference type="PROSITE" id="PS50873"/>
    </source>
</evidence>
<keyword evidence="16" id="KW-1185">Reference proteome</keyword>
<feature type="disulfide bond" evidence="11">
    <location>
        <begin position="90"/>
        <end position="169"/>
    </location>
</feature>
<feature type="binding site" evidence="9">
    <location>
        <position position="244"/>
    </location>
    <ligand>
        <name>Ca(2+)</name>
        <dbReference type="ChEBI" id="CHEBI:29108"/>
        <label>2</label>
    </ligand>
</feature>
<gene>
    <name evidence="15" type="ORF">K402DRAFT_406715</name>
</gene>
<dbReference type="GO" id="GO:0034599">
    <property type="term" value="P:cellular response to oxidative stress"/>
    <property type="evidence" value="ECO:0007669"/>
    <property type="project" value="InterPro"/>
</dbReference>
<evidence type="ECO:0000313" key="16">
    <source>
        <dbReference type="Proteomes" id="UP000800041"/>
    </source>
</evidence>
<comment type="cofactor">
    <cofactor evidence="9 12">
        <name>Ca(2+)</name>
        <dbReference type="ChEBI" id="CHEBI:29108"/>
    </cofactor>
    <text evidence="9 12">Binds 2 calcium ions per subunit.</text>
</comment>
<keyword evidence="2 12" id="KW-0575">Peroxidase</keyword>
<evidence type="ECO:0000256" key="1">
    <source>
        <dbReference type="ARBA" id="ARBA00006089"/>
    </source>
</evidence>
<evidence type="ECO:0000256" key="4">
    <source>
        <dbReference type="ARBA" id="ARBA00022723"/>
    </source>
</evidence>
<feature type="binding site" evidence="9">
    <location>
        <position position="117"/>
    </location>
    <ligand>
        <name>Ca(2+)</name>
        <dbReference type="ChEBI" id="CHEBI:29108"/>
        <label>1</label>
    </ligand>
</feature>
<evidence type="ECO:0000256" key="11">
    <source>
        <dbReference type="PIRSR" id="PIRSR601621-4"/>
    </source>
</evidence>
<dbReference type="AlphaFoldDB" id="A0A6G1GS13"/>
<dbReference type="FunFam" id="1.10.520.10:FF:000021">
    <property type="entry name" value="Peroxidase"/>
    <property type="match status" value="1"/>
</dbReference>
<proteinExistence type="inferred from homology"/>
<feature type="binding site" evidence="9">
    <location>
        <position position="225"/>
    </location>
    <ligand>
        <name>Ca(2+)</name>
        <dbReference type="ChEBI" id="CHEBI:29108"/>
        <label>2</label>
    </ligand>
</feature>
<evidence type="ECO:0000256" key="3">
    <source>
        <dbReference type="ARBA" id="ARBA00022617"/>
    </source>
</evidence>
<feature type="compositionally biased region" description="Pro residues" evidence="13">
    <location>
        <begin position="41"/>
        <end position="60"/>
    </location>
</feature>
<feature type="binding site" evidence="9">
    <location>
        <position position="121"/>
    </location>
    <ligand>
        <name>Ca(2+)</name>
        <dbReference type="ChEBI" id="CHEBI:29108"/>
        <label>1</label>
    </ligand>
</feature>
<feature type="domain" description="Plant heme peroxidase family profile" evidence="14">
    <location>
        <begin position="93"/>
        <end position="333"/>
    </location>
</feature>
<dbReference type="GO" id="GO:0020037">
    <property type="term" value="F:heme binding"/>
    <property type="evidence" value="ECO:0007669"/>
    <property type="project" value="UniProtKB-UniRule"/>
</dbReference>
<dbReference type="GO" id="GO:0000302">
    <property type="term" value="P:response to reactive oxygen species"/>
    <property type="evidence" value="ECO:0007669"/>
    <property type="project" value="TreeGrafter"/>
</dbReference>
<evidence type="ECO:0000313" key="15">
    <source>
        <dbReference type="EMBL" id="KAF1983731.1"/>
    </source>
</evidence>
<keyword evidence="5 12" id="KW-0560">Oxidoreductase</keyword>
<accession>A0A6G1GS13</accession>
<feature type="binding site" description="axial binding residue" evidence="9">
    <location>
        <position position="224"/>
    </location>
    <ligand>
        <name>heme b</name>
        <dbReference type="ChEBI" id="CHEBI:60344"/>
    </ligand>
    <ligandPart>
        <name>Fe</name>
        <dbReference type="ChEBI" id="CHEBI:18248"/>
    </ligandPart>
</feature>
<dbReference type="InterPro" id="IPR019794">
    <property type="entry name" value="Peroxidases_AS"/>
</dbReference>
<comment type="cofactor">
    <cofactor evidence="9">
        <name>heme b</name>
        <dbReference type="ChEBI" id="CHEBI:60344"/>
    </cofactor>
    <text evidence="9">Binds 1 heme b (iron(II)-protoporphyrin IX) group per subunit.</text>
</comment>
<evidence type="ECO:0000256" key="10">
    <source>
        <dbReference type="PIRSR" id="PIRSR601621-3"/>
    </source>
</evidence>
<feature type="chain" id="PRO_5026374417" description="Peroxidase" evidence="12">
    <location>
        <begin position="18"/>
        <end position="339"/>
    </location>
</feature>
<evidence type="ECO:0000256" key="12">
    <source>
        <dbReference type="RuleBase" id="RU363051"/>
    </source>
</evidence>
<dbReference type="PRINTS" id="PR00462">
    <property type="entry name" value="LIGNINASE"/>
</dbReference>
<feature type="binding site" evidence="9">
    <location>
        <position position="104"/>
    </location>
    <ligand>
        <name>Ca(2+)</name>
        <dbReference type="ChEBI" id="CHEBI:29108"/>
        <label>1</label>
    </ligand>
</feature>
<dbReference type="InterPro" id="IPR010255">
    <property type="entry name" value="Haem_peroxidase_sf"/>
</dbReference>
<keyword evidence="4 9" id="KW-0479">Metal-binding</keyword>
<dbReference type="Gene3D" id="1.10.420.10">
    <property type="entry name" value="Peroxidase, domain 2"/>
    <property type="match status" value="1"/>
</dbReference>
<name>A0A6G1GS13_9PEZI</name>
<dbReference type="EC" id="1.11.1.-" evidence="12"/>
<sequence>MRYSLATLLAIAATSQALSFHDIRDFGSRVLQEAGRGPRAPQGPPPGVPAPPPNGVPRAPPGNGEIGNCPAVWQQVAKELSTSMVSDGQCNDMARGAIRAAFHDCGTWDMTQGTTGGCDGSLYLAKEYTREENRGLQDIVPKIGALAEKYKVGVADMIQFAGASAVKLCPGGPTVRTMVGRKDSSTPNPEGNLPNVHAPGDDLVALFNKKGISAVELAALVGAHTASKQNLVDPAKAGAPQDTTPGKWDVEFYSQTLDKTAPFTFPSDQQISMQRESGPAFKSFARNQFGWTAAFSGAMTHLSLLGVASPEKLTDCTTSLPGGSRRRDVKAAPINGRAV</sequence>
<dbReference type="InterPro" id="IPR044831">
    <property type="entry name" value="Ccp1-like"/>
</dbReference>